<dbReference type="Proteomes" id="UP001241056">
    <property type="component" value="Unassembled WGS sequence"/>
</dbReference>
<comment type="caution">
    <text evidence="3">The sequence shown here is derived from an EMBL/GenBank/DDBJ whole genome shotgun (WGS) entry which is preliminary data.</text>
</comment>
<dbReference type="EMBL" id="JAUCDY010000001">
    <property type="protein sequence ID" value="MDM7856927.1"/>
    <property type="molecule type" value="Genomic_DNA"/>
</dbReference>
<feature type="transmembrane region" description="Helical" evidence="1">
    <location>
        <begin position="400"/>
        <end position="421"/>
    </location>
</feature>
<dbReference type="Pfam" id="PF13584">
    <property type="entry name" value="BatD"/>
    <property type="match status" value="2"/>
</dbReference>
<keyword evidence="4" id="KW-1185">Reference proteome</keyword>
<name>A0ABT7SL59_9GAMM</name>
<keyword evidence="1" id="KW-0472">Membrane</keyword>
<evidence type="ECO:0000313" key="4">
    <source>
        <dbReference type="Proteomes" id="UP001241056"/>
    </source>
</evidence>
<keyword evidence="1" id="KW-0812">Transmembrane</keyword>
<dbReference type="PANTHER" id="PTHR40940:SF1">
    <property type="entry name" value="PROTEIN BATD"/>
    <property type="match status" value="1"/>
</dbReference>
<proteinExistence type="predicted"/>
<dbReference type="InterPro" id="IPR025738">
    <property type="entry name" value="BatD"/>
</dbReference>
<dbReference type="RefSeq" id="WP_289409555.1">
    <property type="nucleotide sequence ID" value="NZ_JAUCDY010000001.1"/>
</dbReference>
<keyword evidence="1" id="KW-1133">Transmembrane helix</keyword>
<protein>
    <submittedName>
        <fullName evidence="3">BatD family protein</fullName>
    </submittedName>
</protein>
<gene>
    <name evidence="3" type="ORF">QEZ41_01335</name>
</gene>
<feature type="domain" description="DUF7939" evidence="2">
    <location>
        <begin position="441"/>
        <end position="515"/>
    </location>
</feature>
<evidence type="ECO:0000313" key="3">
    <source>
        <dbReference type="EMBL" id="MDM7856927.1"/>
    </source>
</evidence>
<organism evidence="3 4">
    <name type="scientific">Thiopseudomonas acetoxidans</name>
    <dbReference type="NCBI Taxonomy" id="3041622"/>
    <lineage>
        <taxon>Bacteria</taxon>
        <taxon>Pseudomonadati</taxon>
        <taxon>Pseudomonadota</taxon>
        <taxon>Gammaproteobacteria</taxon>
        <taxon>Pseudomonadales</taxon>
        <taxon>Pseudomonadaceae</taxon>
        <taxon>Thiopseudomonas</taxon>
    </lineage>
</organism>
<sequence>MRIFLLTLLFISQWLLGSYTLAFTFSAQTDRQQLFLGESLELLLELDDSSYFVEPDISTLKQNFELLSSQRNTLVRNGAEPVQQWVFKLLPKTTGELQIPPITLGKYSSNPINIQVKNFLAPTTLALEPVYMDAQVDTEQVYLQAQVILTLRIYHSIPLYASGQLSTLSMPDARVEPLGKPRSFEQYINGVRHGVIEIRYAIFPQKTGELIIPALEFSATLTGHDPSSLEPPSNLPGQQIEVYSAQIPLQVLPPPTQYPGDAAWLPAQALHLEQQWSPEHTELNPEQALTRTVVMRILGQPSSNVPALLPQQQDNFHTYANPIQKQQVTSEQGITSIHHEQLALLGQSSGHFEIAAIRLPWWNTLSNQLEYAELPAHFVQIKPQKQETNLSDIFYLYKDLILWQILCAVLALTSLLFFWLWRHARRQPAIISYSSANHARLIENLKRACKNNDPISARSALDALARHTEFTPNAAAKISNPFHTALTELNSVLYTETEQQWHGKNLWQAFSELNRLNTTAESATLPPLYPP</sequence>
<accession>A0ABT7SL59</accession>
<dbReference type="PANTHER" id="PTHR40940">
    <property type="entry name" value="PROTEIN BATD-RELATED"/>
    <property type="match status" value="1"/>
</dbReference>
<dbReference type="InterPro" id="IPR057699">
    <property type="entry name" value="DUF7939"/>
</dbReference>
<dbReference type="Pfam" id="PF25607">
    <property type="entry name" value="DUF7939"/>
    <property type="match status" value="1"/>
</dbReference>
<evidence type="ECO:0000259" key="2">
    <source>
        <dbReference type="Pfam" id="PF25607"/>
    </source>
</evidence>
<evidence type="ECO:0000256" key="1">
    <source>
        <dbReference type="SAM" id="Phobius"/>
    </source>
</evidence>
<reference evidence="3 4" key="1">
    <citation type="submission" date="2023-06" db="EMBL/GenBank/DDBJ databases">
        <title>Thiopseudomonas sp. CY1220 draft genome sequence.</title>
        <authorList>
            <person name="Zhao G."/>
            <person name="An M."/>
        </authorList>
    </citation>
    <scope>NUCLEOTIDE SEQUENCE [LARGE SCALE GENOMIC DNA]</scope>
    <source>
        <strain evidence="3 4">CY1220</strain>
    </source>
</reference>